<reference evidence="1" key="2">
    <citation type="journal article" date="2022" name="New Phytol.">
        <title>Evolutionary transition to the ectomycorrhizal habit in the genomes of a hyperdiverse lineage of mushroom-forming fungi.</title>
        <authorList>
            <person name="Looney B."/>
            <person name="Miyauchi S."/>
            <person name="Morin E."/>
            <person name="Drula E."/>
            <person name="Courty P.E."/>
            <person name="Kohler A."/>
            <person name="Kuo A."/>
            <person name="LaButti K."/>
            <person name="Pangilinan J."/>
            <person name="Lipzen A."/>
            <person name="Riley R."/>
            <person name="Andreopoulos W."/>
            <person name="He G."/>
            <person name="Johnson J."/>
            <person name="Nolan M."/>
            <person name="Tritt A."/>
            <person name="Barry K.W."/>
            <person name="Grigoriev I.V."/>
            <person name="Nagy L.G."/>
            <person name="Hibbett D."/>
            <person name="Henrissat B."/>
            <person name="Matheny P.B."/>
            <person name="Labbe J."/>
            <person name="Martin F.M."/>
        </authorList>
    </citation>
    <scope>NUCLEOTIDE SEQUENCE</scope>
    <source>
        <strain evidence="1">EC-137</strain>
    </source>
</reference>
<feature type="non-terminal residue" evidence="1">
    <location>
        <position position="232"/>
    </location>
</feature>
<dbReference type="Proteomes" id="UP000814128">
    <property type="component" value="Unassembled WGS sequence"/>
</dbReference>
<keyword evidence="2" id="KW-1185">Reference proteome</keyword>
<evidence type="ECO:0000313" key="1">
    <source>
        <dbReference type="EMBL" id="KAI0028659.1"/>
    </source>
</evidence>
<proteinExistence type="predicted"/>
<accession>A0ACB8QA47</accession>
<comment type="caution">
    <text evidence="1">The sequence shown here is derived from an EMBL/GenBank/DDBJ whole genome shotgun (WGS) entry which is preliminary data.</text>
</comment>
<gene>
    <name evidence="1" type="ORF">K488DRAFT_6106</name>
</gene>
<sequence length="232" mass="25229">HKTADSVISSYTPSFSALLAAQAQRTARPSAENTPRILVVSQPNTPGQTSLPFTITEAVRVCDRFPQCTTRLEDTHATVDAVINAMTEHDWVHLACHGEHDPHNPTESAFHLHDGRLALSRLMSMTHVHAELAVLSACQTAKGSDELPEEAIHLSAGMLAAGYRSVVATLWSIADEDGPVLADALYGALKRNIETGKKLDVARALHEATAELRETVGELNFVRWVPFIHFGV</sequence>
<evidence type="ECO:0000313" key="2">
    <source>
        <dbReference type="Proteomes" id="UP000814128"/>
    </source>
</evidence>
<feature type="non-terminal residue" evidence="1">
    <location>
        <position position="1"/>
    </location>
</feature>
<protein>
    <submittedName>
        <fullName evidence="1">CHAT domain-containing protein</fullName>
    </submittedName>
</protein>
<dbReference type="EMBL" id="MU273732">
    <property type="protein sequence ID" value="KAI0028659.1"/>
    <property type="molecule type" value="Genomic_DNA"/>
</dbReference>
<name>A0ACB8QA47_9AGAM</name>
<reference evidence="1" key="1">
    <citation type="submission" date="2021-02" db="EMBL/GenBank/DDBJ databases">
        <authorList>
            <consortium name="DOE Joint Genome Institute"/>
            <person name="Ahrendt S."/>
            <person name="Looney B.P."/>
            <person name="Miyauchi S."/>
            <person name="Morin E."/>
            <person name="Drula E."/>
            <person name="Courty P.E."/>
            <person name="Chicoki N."/>
            <person name="Fauchery L."/>
            <person name="Kohler A."/>
            <person name="Kuo A."/>
            <person name="Labutti K."/>
            <person name="Pangilinan J."/>
            <person name="Lipzen A."/>
            <person name="Riley R."/>
            <person name="Andreopoulos W."/>
            <person name="He G."/>
            <person name="Johnson J."/>
            <person name="Barry K.W."/>
            <person name="Grigoriev I.V."/>
            <person name="Nagy L."/>
            <person name="Hibbett D."/>
            <person name="Henrissat B."/>
            <person name="Matheny P.B."/>
            <person name="Labbe J."/>
            <person name="Martin F."/>
        </authorList>
    </citation>
    <scope>NUCLEOTIDE SEQUENCE</scope>
    <source>
        <strain evidence="1">EC-137</strain>
    </source>
</reference>
<organism evidence="1 2">
    <name type="scientific">Vararia minispora EC-137</name>
    <dbReference type="NCBI Taxonomy" id="1314806"/>
    <lineage>
        <taxon>Eukaryota</taxon>
        <taxon>Fungi</taxon>
        <taxon>Dikarya</taxon>
        <taxon>Basidiomycota</taxon>
        <taxon>Agaricomycotina</taxon>
        <taxon>Agaricomycetes</taxon>
        <taxon>Russulales</taxon>
        <taxon>Lachnocladiaceae</taxon>
        <taxon>Vararia</taxon>
    </lineage>
</organism>